<sequence length="121" mass="14283">NGPKQTRLFFSFFSNTIASTFQHFRKTVQFFFLSQKIFVPRRSFNFLLPHGLHCFVPSKNGHEPPKNNNFRQSLILCLVHQPFFDKSKPLRPLHLCSGQVFVRNIFKIRDLNKSNRSKSEK</sequence>
<organism evidence="1 2">
    <name type="scientific">Solanum stoloniferum</name>
    <dbReference type="NCBI Taxonomy" id="62892"/>
    <lineage>
        <taxon>Eukaryota</taxon>
        <taxon>Viridiplantae</taxon>
        <taxon>Streptophyta</taxon>
        <taxon>Embryophyta</taxon>
        <taxon>Tracheophyta</taxon>
        <taxon>Spermatophyta</taxon>
        <taxon>Magnoliopsida</taxon>
        <taxon>eudicotyledons</taxon>
        <taxon>Gunneridae</taxon>
        <taxon>Pentapetalae</taxon>
        <taxon>asterids</taxon>
        <taxon>lamiids</taxon>
        <taxon>Solanales</taxon>
        <taxon>Solanaceae</taxon>
        <taxon>Solanoideae</taxon>
        <taxon>Solaneae</taxon>
        <taxon>Solanum</taxon>
    </lineage>
</organism>
<dbReference type="EMBL" id="JBJKTR010000001">
    <property type="protein sequence ID" value="KAL3380135.1"/>
    <property type="molecule type" value="Genomic_DNA"/>
</dbReference>
<evidence type="ECO:0000313" key="1">
    <source>
        <dbReference type="EMBL" id="KAL3380135.1"/>
    </source>
</evidence>
<evidence type="ECO:0000313" key="2">
    <source>
        <dbReference type="Proteomes" id="UP001627284"/>
    </source>
</evidence>
<feature type="non-terminal residue" evidence="1">
    <location>
        <position position="1"/>
    </location>
</feature>
<dbReference type="Proteomes" id="UP001627284">
    <property type="component" value="Unassembled WGS sequence"/>
</dbReference>
<dbReference type="AlphaFoldDB" id="A0ABD2VGB0"/>
<name>A0ABD2VGB0_9SOLN</name>
<gene>
    <name evidence="1" type="ORF">AABB24_000654</name>
</gene>
<accession>A0ABD2VGB0</accession>
<protein>
    <submittedName>
        <fullName evidence="1">Uncharacterized protein</fullName>
    </submittedName>
</protein>
<reference evidence="1 2" key="1">
    <citation type="submission" date="2024-05" db="EMBL/GenBank/DDBJ databases">
        <title>De novo assembly of an allotetraploid wild potato.</title>
        <authorList>
            <person name="Hosaka A.J."/>
        </authorList>
    </citation>
    <scope>NUCLEOTIDE SEQUENCE [LARGE SCALE GENOMIC DNA]</scope>
    <source>
        <tissue evidence="1">Young leaves</tissue>
    </source>
</reference>
<comment type="caution">
    <text evidence="1">The sequence shown here is derived from an EMBL/GenBank/DDBJ whole genome shotgun (WGS) entry which is preliminary data.</text>
</comment>
<keyword evidence="2" id="KW-1185">Reference proteome</keyword>
<proteinExistence type="predicted"/>